<keyword evidence="4" id="KW-1185">Reference proteome</keyword>
<organism evidence="3 4">
    <name type="scientific">Pseudoroseicyclus aestuarii</name>
    <dbReference type="NCBI Taxonomy" id="1795041"/>
    <lineage>
        <taxon>Bacteria</taxon>
        <taxon>Pseudomonadati</taxon>
        <taxon>Pseudomonadota</taxon>
        <taxon>Alphaproteobacteria</taxon>
        <taxon>Rhodobacterales</taxon>
        <taxon>Paracoccaceae</taxon>
        <taxon>Pseudoroseicyclus</taxon>
    </lineage>
</organism>
<dbReference type="PROSITE" id="PS50943">
    <property type="entry name" value="HTH_CROC1"/>
    <property type="match status" value="1"/>
</dbReference>
<dbReference type="OrthoDB" id="5659783at2"/>
<evidence type="ECO:0000256" key="1">
    <source>
        <dbReference type="SAM" id="Coils"/>
    </source>
</evidence>
<feature type="coiled-coil region" evidence="1">
    <location>
        <begin position="100"/>
        <end position="134"/>
    </location>
</feature>
<dbReference type="Pfam" id="PF13560">
    <property type="entry name" value="HTH_31"/>
    <property type="match status" value="1"/>
</dbReference>
<dbReference type="CDD" id="cd00093">
    <property type="entry name" value="HTH_XRE"/>
    <property type="match status" value="1"/>
</dbReference>
<evidence type="ECO:0000259" key="2">
    <source>
        <dbReference type="PROSITE" id="PS50943"/>
    </source>
</evidence>
<dbReference type="Gene3D" id="1.10.260.40">
    <property type="entry name" value="lambda repressor-like DNA-binding domains"/>
    <property type="match status" value="1"/>
</dbReference>
<dbReference type="SUPFAM" id="SSF47413">
    <property type="entry name" value="lambda repressor-like DNA-binding domains"/>
    <property type="match status" value="1"/>
</dbReference>
<feature type="domain" description="HTH cro/C1-type" evidence="2">
    <location>
        <begin position="23"/>
        <end position="77"/>
    </location>
</feature>
<protein>
    <submittedName>
        <fullName evidence="3">Xre family transcriptional regulator</fullName>
    </submittedName>
</protein>
<accession>A0A318SQH3</accession>
<reference evidence="3 4" key="1">
    <citation type="submission" date="2018-06" db="EMBL/GenBank/DDBJ databases">
        <title>Genomic Encyclopedia of Type Strains, Phase III (KMG-III): the genomes of soil and plant-associated and newly described type strains.</title>
        <authorList>
            <person name="Whitman W."/>
        </authorList>
    </citation>
    <scope>NUCLEOTIDE SEQUENCE [LARGE SCALE GENOMIC DNA]</scope>
    <source>
        <strain evidence="3 4">CECT 9025</strain>
    </source>
</reference>
<dbReference type="SMART" id="SM00530">
    <property type="entry name" value="HTH_XRE"/>
    <property type="match status" value="1"/>
</dbReference>
<dbReference type="InterPro" id="IPR010982">
    <property type="entry name" value="Lambda_DNA-bd_dom_sf"/>
</dbReference>
<evidence type="ECO:0000313" key="3">
    <source>
        <dbReference type="EMBL" id="PYE83922.1"/>
    </source>
</evidence>
<comment type="caution">
    <text evidence="3">The sequence shown here is derived from an EMBL/GenBank/DDBJ whole genome shotgun (WGS) entry which is preliminary data.</text>
</comment>
<gene>
    <name evidence="3" type="ORF">DFP88_103283</name>
</gene>
<name>A0A318SQH3_9RHOB</name>
<dbReference type="InterPro" id="IPR001387">
    <property type="entry name" value="Cro/C1-type_HTH"/>
</dbReference>
<dbReference type="Proteomes" id="UP000248311">
    <property type="component" value="Unassembled WGS sequence"/>
</dbReference>
<dbReference type="RefSeq" id="WP_110814469.1">
    <property type="nucleotide sequence ID" value="NZ_QJTE01000003.1"/>
</dbReference>
<sequence length="138" mass="15065">MTETDGTEAGWYSDAAATFGDRLAAARETKGLSQPALAARLGVEDELLRQWEDDLAEPRANALQSMASMLDVSMAWLMTGAGEGLAPPEDAEAQMPQPLLSDLIADIRLLRAEMLRASEKMAQLEKRMRRYLAEGPAE</sequence>
<proteinExistence type="predicted"/>
<dbReference type="AlphaFoldDB" id="A0A318SQH3"/>
<keyword evidence="1" id="KW-0175">Coiled coil</keyword>
<dbReference type="EMBL" id="QJTE01000003">
    <property type="protein sequence ID" value="PYE83922.1"/>
    <property type="molecule type" value="Genomic_DNA"/>
</dbReference>
<evidence type="ECO:0000313" key="4">
    <source>
        <dbReference type="Proteomes" id="UP000248311"/>
    </source>
</evidence>
<dbReference type="GO" id="GO:0003677">
    <property type="term" value="F:DNA binding"/>
    <property type="evidence" value="ECO:0007669"/>
    <property type="project" value="InterPro"/>
</dbReference>